<dbReference type="AlphaFoldDB" id="A0A7G1HY50"/>
<name>A0A7G1HY50_9BACT</name>
<gene>
    <name evidence="3" type="ORF">Cop2CBH44_29980</name>
</gene>
<evidence type="ECO:0000259" key="2">
    <source>
        <dbReference type="Pfam" id="PF03629"/>
    </source>
</evidence>
<proteinExistence type="predicted"/>
<organism evidence="3 4">
    <name type="scientific">Coprobacter secundus subsp. similis</name>
    <dbReference type="NCBI Taxonomy" id="2751153"/>
    <lineage>
        <taxon>Bacteria</taxon>
        <taxon>Pseudomonadati</taxon>
        <taxon>Bacteroidota</taxon>
        <taxon>Bacteroidia</taxon>
        <taxon>Bacteroidales</taxon>
        <taxon>Barnesiellaceae</taxon>
        <taxon>Coprobacter</taxon>
    </lineage>
</organism>
<dbReference type="Proteomes" id="UP000594042">
    <property type="component" value="Chromosome"/>
</dbReference>
<dbReference type="InterPro" id="IPR039329">
    <property type="entry name" value="SIAE"/>
</dbReference>
<dbReference type="PANTHER" id="PTHR22901:SF0">
    <property type="entry name" value="SIALATE O-ACETYLESTERASE"/>
    <property type="match status" value="1"/>
</dbReference>
<dbReference type="InterPro" id="IPR005181">
    <property type="entry name" value="SASA"/>
</dbReference>
<dbReference type="GO" id="GO:0001681">
    <property type="term" value="F:sialate O-acetylesterase activity"/>
    <property type="evidence" value="ECO:0007669"/>
    <property type="project" value="InterPro"/>
</dbReference>
<evidence type="ECO:0000313" key="3">
    <source>
        <dbReference type="EMBL" id="BCI64645.1"/>
    </source>
</evidence>
<protein>
    <submittedName>
        <fullName evidence="3">9-O-acetylesterase</fullName>
    </submittedName>
</protein>
<dbReference type="PANTHER" id="PTHR22901">
    <property type="entry name" value="SIALATE O-ACETYLESTERASE"/>
    <property type="match status" value="1"/>
</dbReference>
<dbReference type="Pfam" id="PF03629">
    <property type="entry name" value="SASA"/>
    <property type="match status" value="1"/>
</dbReference>
<dbReference type="RefSeq" id="WP_200755134.1">
    <property type="nucleotide sequence ID" value="NZ_AP023322.1"/>
</dbReference>
<sequence length="481" mass="53814">MGRRIGFVIGLLFFVTVVSAKIQLPSVLADGMVLQQQAKVKLWGKASFDTGIKVKTSWDNKTYMTKSGRDGSWEIQISTPVAGGPYEIMIDDGECLVLRNILIGEVWLCSGQSNMEVPMRGFPYQPVLNSNKIIAKSNPSTPIRIYTSDMDENGNWTWQYSKKPQNDCIGRWMDNSSENVAYTSAVAYLYARYLQEALKVPVGIIVSTLGGTQIEAWMSREALADFPEIALSHLDDNKKIERPHNTPCVLYNAKLAPLTNFVVRGFLWYQGESNRGNVEKYARLFPAFVKDLRDKWGLGALPFYYVQIAPYRYDNADDVQTALMREVQLNSMSNIPNSGMVTTMDVGDIDCIHPANKEVVAERLAYWALAKTYGKKGIVYSAPVYKSMEIKDGKIYITFDDLGYGGLIPVNAPLKSFEIAGTDKVFHPAKAVFDTKTKAVIVWSDEVEKPVAARYAFKNYAEASLFSTSGIPVSSFRTDNW</sequence>
<dbReference type="GO" id="GO:0005975">
    <property type="term" value="P:carbohydrate metabolic process"/>
    <property type="evidence" value="ECO:0007669"/>
    <property type="project" value="TreeGrafter"/>
</dbReference>
<evidence type="ECO:0000313" key="4">
    <source>
        <dbReference type="Proteomes" id="UP000594042"/>
    </source>
</evidence>
<keyword evidence="4" id="KW-1185">Reference proteome</keyword>
<dbReference type="SUPFAM" id="SSF52266">
    <property type="entry name" value="SGNH hydrolase"/>
    <property type="match status" value="1"/>
</dbReference>
<accession>A0A7G1HY50</accession>
<evidence type="ECO:0000256" key="1">
    <source>
        <dbReference type="ARBA" id="ARBA00022801"/>
    </source>
</evidence>
<dbReference type="KEGG" id="copr:Cop2CBH44_29980"/>
<reference evidence="4" key="1">
    <citation type="submission" date="2020-07" db="EMBL/GenBank/DDBJ databases">
        <title>Complete genome sequencing of Coprobacter sp. strain 2CBH44.</title>
        <authorList>
            <person name="Sakamoto M."/>
            <person name="Murakami T."/>
            <person name="Mori H."/>
        </authorList>
    </citation>
    <scope>NUCLEOTIDE SEQUENCE [LARGE SCALE GENOMIC DNA]</scope>
    <source>
        <strain evidence="4">2CBH44</strain>
    </source>
</reference>
<dbReference type="InterPro" id="IPR036514">
    <property type="entry name" value="SGNH_hydro_sf"/>
</dbReference>
<dbReference type="Gene3D" id="3.40.50.1110">
    <property type="entry name" value="SGNH hydrolase"/>
    <property type="match status" value="1"/>
</dbReference>
<keyword evidence="1" id="KW-0378">Hydrolase</keyword>
<dbReference type="EMBL" id="AP023322">
    <property type="protein sequence ID" value="BCI64645.1"/>
    <property type="molecule type" value="Genomic_DNA"/>
</dbReference>
<feature type="domain" description="Sialate O-acetylesterase" evidence="2">
    <location>
        <begin position="105"/>
        <end position="353"/>
    </location>
</feature>